<evidence type="ECO:0000256" key="8">
    <source>
        <dbReference type="SAM" id="Phobius"/>
    </source>
</evidence>
<keyword evidence="3" id="KW-0813">Transport</keyword>
<evidence type="ECO:0000256" key="6">
    <source>
        <dbReference type="ARBA" id="ARBA00023136"/>
    </source>
</evidence>
<dbReference type="GO" id="GO:0016020">
    <property type="term" value="C:membrane"/>
    <property type="evidence" value="ECO:0007669"/>
    <property type="project" value="TreeGrafter"/>
</dbReference>
<dbReference type="RefSeq" id="XP_052943820.1">
    <property type="nucleotide sequence ID" value="XM_053087640.1"/>
</dbReference>
<dbReference type="GO" id="GO:0022857">
    <property type="term" value="F:transmembrane transporter activity"/>
    <property type="evidence" value="ECO:0007669"/>
    <property type="project" value="InterPro"/>
</dbReference>
<dbReference type="SUPFAM" id="SSF103473">
    <property type="entry name" value="MFS general substrate transporter"/>
    <property type="match status" value="1"/>
</dbReference>
<comment type="similarity">
    <text evidence="2">Belongs to the major facilitator superfamily.</text>
</comment>
<evidence type="ECO:0000313" key="11">
    <source>
        <dbReference type="Proteomes" id="UP001164286"/>
    </source>
</evidence>
<feature type="transmembrane region" description="Helical" evidence="8">
    <location>
        <begin position="438"/>
        <end position="458"/>
    </location>
</feature>
<proteinExistence type="inferred from homology"/>
<evidence type="ECO:0000256" key="3">
    <source>
        <dbReference type="ARBA" id="ARBA00022448"/>
    </source>
</evidence>
<dbReference type="InterPro" id="IPR051788">
    <property type="entry name" value="MFS_Transporter"/>
</dbReference>
<dbReference type="Gene3D" id="1.20.1250.20">
    <property type="entry name" value="MFS general substrate transporter like domains"/>
    <property type="match status" value="1"/>
</dbReference>
<feature type="transmembrane region" description="Helical" evidence="8">
    <location>
        <begin position="118"/>
        <end position="137"/>
    </location>
</feature>
<evidence type="ECO:0000256" key="4">
    <source>
        <dbReference type="ARBA" id="ARBA00022692"/>
    </source>
</evidence>
<organism evidence="10 11">
    <name type="scientific">Dioszegia hungarica</name>
    <dbReference type="NCBI Taxonomy" id="4972"/>
    <lineage>
        <taxon>Eukaryota</taxon>
        <taxon>Fungi</taxon>
        <taxon>Dikarya</taxon>
        <taxon>Basidiomycota</taxon>
        <taxon>Agaricomycotina</taxon>
        <taxon>Tremellomycetes</taxon>
        <taxon>Tremellales</taxon>
        <taxon>Bulleribasidiaceae</taxon>
        <taxon>Dioszegia</taxon>
    </lineage>
</organism>
<evidence type="ECO:0000256" key="2">
    <source>
        <dbReference type="ARBA" id="ARBA00008335"/>
    </source>
</evidence>
<comment type="caution">
    <text evidence="10">The sequence shown here is derived from an EMBL/GenBank/DDBJ whole genome shotgun (WGS) entry which is preliminary data.</text>
</comment>
<feature type="region of interest" description="Disordered" evidence="7">
    <location>
        <begin position="1"/>
        <end position="27"/>
    </location>
</feature>
<evidence type="ECO:0000259" key="9">
    <source>
        <dbReference type="PROSITE" id="PS50850"/>
    </source>
</evidence>
<feature type="transmembrane region" description="Helical" evidence="8">
    <location>
        <begin position="64"/>
        <end position="84"/>
    </location>
</feature>
<name>A0AA38H4N1_9TREE</name>
<keyword evidence="5 8" id="KW-1133">Transmembrane helix</keyword>
<dbReference type="AlphaFoldDB" id="A0AA38H4N1"/>
<dbReference type="Pfam" id="PF07690">
    <property type="entry name" value="MFS_1"/>
    <property type="match status" value="1"/>
</dbReference>
<gene>
    <name evidence="10" type="ORF">MKK02DRAFT_28758</name>
</gene>
<feature type="transmembrane region" description="Helical" evidence="8">
    <location>
        <begin position="352"/>
        <end position="373"/>
    </location>
</feature>
<keyword evidence="6 8" id="KW-0472">Membrane</keyword>
<dbReference type="PANTHER" id="PTHR23514">
    <property type="entry name" value="BYPASS OF STOP CODON PROTEIN 6"/>
    <property type="match status" value="1"/>
</dbReference>
<keyword evidence="4 8" id="KW-0812">Transmembrane</keyword>
<feature type="transmembrane region" description="Helical" evidence="8">
    <location>
        <begin position="182"/>
        <end position="204"/>
    </location>
</feature>
<evidence type="ECO:0000313" key="10">
    <source>
        <dbReference type="EMBL" id="KAI9634043.1"/>
    </source>
</evidence>
<dbReference type="InterPro" id="IPR036259">
    <property type="entry name" value="MFS_trans_sf"/>
</dbReference>
<dbReference type="PROSITE" id="PS50850">
    <property type="entry name" value="MFS"/>
    <property type="match status" value="1"/>
</dbReference>
<dbReference type="GO" id="GO:0012505">
    <property type="term" value="C:endomembrane system"/>
    <property type="evidence" value="ECO:0007669"/>
    <property type="project" value="UniProtKB-SubCell"/>
</dbReference>
<evidence type="ECO:0000256" key="5">
    <source>
        <dbReference type="ARBA" id="ARBA00022989"/>
    </source>
</evidence>
<dbReference type="FunFam" id="1.20.1250.20:FF:000286">
    <property type="entry name" value="MFS efflux transporter"/>
    <property type="match status" value="1"/>
</dbReference>
<dbReference type="InterPro" id="IPR020846">
    <property type="entry name" value="MFS_dom"/>
</dbReference>
<dbReference type="Proteomes" id="UP001164286">
    <property type="component" value="Unassembled WGS sequence"/>
</dbReference>
<dbReference type="GeneID" id="77726845"/>
<evidence type="ECO:0000256" key="7">
    <source>
        <dbReference type="SAM" id="MobiDB-lite"/>
    </source>
</evidence>
<keyword evidence="11" id="KW-1185">Reference proteome</keyword>
<feature type="transmembrane region" description="Helical" evidence="8">
    <location>
        <begin position="149"/>
        <end position="170"/>
    </location>
</feature>
<feature type="transmembrane region" description="Helical" evidence="8">
    <location>
        <begin position="410"/>
        <end position="432"/>
    </location>
</feature>
<feature type="compositionally biased region" description="Polar residues" evidence="7">
    <location>
        <begin position="1"/>
        <end position="10"/>
    </location>
</feature>
<feature type="transmembrane region" description="Helical" evidence="8">
    <location>
        <begin position="320"/>
        <end position="340"/>
    </location>
</feature>
<feature type="domain" description="Major facilitator superfamily (MFS) profile" evidence="9">
    <location>
        <begin position="286"/>
        <end position="466"/>
    </location>
</feature>
<dbReference type="EMBL" id="JAKWFO010000008">
    <property type="protein sequence ID" value="KAI9634043.1"/>
    <property type="molecule type" value="Genomic_DNA"/>
</dbReference>
<dbReference type="PANTHER" id="PTHR23514:SF3">
    <property type="entry name" value="BYPASS OF STOP CODON PROTEIN 6"/>
    <property type="match status" value="1"/>
</dbReference>
<accession>A0AA38H4N1</accession>
<reference evidence="10" key="1">
    <citation type="journal article" date="2022" name="G3 (Bethesda)">
        <title>High quality genome of the basidiomycete yeast Dioszegia hungarica PDD-24b-2 isolated from cloud water.</title>
        <authorList>
            <person name="Jarrige D."/>
            <person name="Haridas S."/>
            <person name="Bleykasten-Grosshans C."/>
            <person name="Joly M."/>
            <person name="Nadalig T."/>
            <person name="Sancelme M."/>
            <person name="Vuilleumier S."/>
            <person name="Grigoriev I.V."/>
            <person name="Amato P."/>
            <person name="Bringel F."/>
        </authorList>
    </citation>
    <scope>NUCLEOTIDE SEQUENCE</scope>
    <source>
        <strain evidence="10">PDD-24b-2</strain>
    </source>
</reference>
<feature type="transmembrane region" description="Helical" evidence="8">
    <location>
        <begin position="286"/>
        <end position="308"/>
    </location>
</feature>
<sequence length="466" mass="49791">MTDSENQRATSGAMRESDTSGASEGAREDTERFTIFLVMFLVGWSDGSQGPLLPLLQEYYKIDYVIVSLIWIAITIGVIIAAVSNIHLADWIGFGLLTPLGALVQSTGYVLMCWGGPYPLFVIAYVFVGLGMGWQDAQVNSLSTRMPHATTITFMLHAAYGLGATVSPFVATPFAQRVTGRFYLYFITSLGLGIGTVITLILTFQGRTEDQIVGKRPDEGLEAVPGVLNSATEPGTTPLDEHKGAVPAEAESKGDIMLPTELGEATGAEARGSSAKYMAILSTPKAYFLCIYIFLYMGVEVAIGGWATTFLIQERGGNSSSGYVTSGFFGGLTVGRIVLIPVTNRLGHRLSVYIYTVIAIGLELIVWLVPSLIGSALCFSLVGVALGPMYPSCVMIITEVMPTDLHTGTIGLMACIGFVGSAIMPFITGAIADRHGVWVLQPLMIALLTVSIGMWFLVARASAHKP</sequence>
<comment type="subcellular location">
    <subcellularLocation>
        <location evidence="1">Endomembrane system</location>
        <topology evidence="1">Multi-pass membrane protein</topology>
    </subcellularLocation>
</comment>
<dbReference type="InterPro" id="IPR011701">
    <property type="entry name" value="MFS"/>
</dbReference>
<protein>
    <submittedName>
        <fullName evidence="10">Major facilitator superfamily domain-containing protein</fullName>
    </submittedName>
</protein>
<feature type="transmembrane region" description="Helical" evidence="8">
    <location>
        <begin position="379"/>
        <end position="398"/>
    </location>
</feature>
<evidence type="ECO:0000256" key="1">
    <source>
        <dbReference type="ARBA" id="ARBA00004127"/>
    </source>
</evidence>